<keyword evidence="2" id="KW-1185">Reference proteome</keyword>
<evidence type="ECO:0000313" key="2">
    <source>
        <dbReference type="Proteomes" id="UP001162992"/>
    </source>
</evidence>
<sequence>MDARSEKKSYPLVSTDYELLEEVGQGVSAIVYRAICTPFKEVVAIKSLDMERCNSSLDDIRREAQTMSLIDHPNVVKAYCSFMVGQFLWVVMPYMAGGSCLHIMQAAFPDGFDEPVIATLLRETLKALEYLHRNGHIHRDVKAGNILVAENGGVKLGDFGVSACMFDRGDRQRSRITFVGTPCWMAPEVMEQLHGYNFKADIWSFGITALELAHGHAPFSKYPPMKVLLMTLQNAPPGLDYERDKRFSKSFKEMIAMCLVKDPAKRPSAEKLLKHSFFKHAKSGDYITRHVLGGLPPLWERVKALKVKDAARLAQNKMPFGEQEERSQNEYKRGVSGWNFDVEDLKAQAALIQDDEPHAHMHGDETLTADACNSNDISEICLDQSSSCSSPVAGKPSTGSQGCKSSFMYKVENKTEGGECLTRIRSGPLPTHTQFRPVNGPKHVKSCILHLLSRITTRSAPLPFGKKEPKLIGRFNVFEEEMGNGNSGCCGDKPVANQQRRYGSEYEIDDLLPQSECERQSRRVERLSPNNEVQRRLTGSKGLEREWVDGRRSSSGPLLPCHVIASHRGQEDARERDHQQGCRSPDYCSRDDARQRERGCSPLTSNGALLDCWVSNGLCKSSGYKDPPEEKFKVPLIQKKGRFSVTSEDRELNEDNYSIRRNGSAQAFSQSLAAPQLSLPNGSSNTVPVTAILPHLQSLCSHVAIQQDIIMNLMSSLNSGEHIPGQRLNQNGSKLSARNASFGPIDLSLQSWSEREHSLLHQLAELQVRIATLTDELQAAKLRNVQLERQLNAIFSKEEGRI</sequence>
<protein>
    <submittedName>
        <fullName evidence="1">Uncharacterized protein</fullName>
    </submittedName>
</protein>
<dbReference type="Proteomes" id="UP001162992">
    <property type="component" value="Chromosome 15"/>
</dbReference>
<evidence type="ECO:0000313" key="1">
    <source>
        <dbReference type="EMBL" id="KAJ7528472.1"/>
    </source>
</evidence>
<reference evidence="2" key="1">
    <citation type="journal article" date="2024" name="Proc. Natl. Acad. Sci. U.S.A.">
        <title>Extraordinary preservation of gene collinearity over three hundred million years revealed in homosporous lycophytes.</title>
        <authorList>
            <person name="Li C."/>
            <person name="Wickell D."/>
            <person name="Kuo L.Y."/>
            <person name="Chen X."/>
            <person name="Nie B."/>
            <person name="Liao X."/>
            <person name="Peng D."/>
            <person name="Ji J."/>
            <person name="Jenkins J."/>
            <person name="Williams M."/>
            <person name="Shu S."/>
            <person name="Plott C."/>
            <person name="Barry K."/>
            <person name="Rajasekar S."/>
            <person name="Grimwood J."/>
            <person name="Han X."/>
            <person name="Sun S."/>
            <person name="Hou Z."/>
            <person name="He W."/>
            <person name="Dai G."/>
            <person name="Sun C."/>
            <person name="Schmutz J."/>
            <person name="Leebens-Mack J.H."/>
            <person name="Li F.W."/>
            <person name="Wang L."/>
        </authorList>
    </citation>
    <scope>NUCLEOTIDE SEQUENCE [LARGE SCALE GENOMIC DNA]</scope>
    <source>
        <strain evidence="2">cv. PW_Plant_1</strain>
    </source>
</reference>
<accession>A0ACC2BFH5</accession>
<comment type="caution">
    <text evidence="1">The sequence shown here is derived from an EMBL/GenBank/DDBJ whole genome shotgun (WGS) entry which is preliminary data.</text>
</comment>
<organism evidence="1 2">
    <name type="scientific">Diphasiastrum complanatum</name>
    <name type="common">Issler's clubmoss</name>
    <name type="synonym">Lycopodium complanatum</name>
    <dbReference type="NCBI Taxonomy" id="34168"/>
    <lineage>
        <taxon>Eukaryota</taxon>
        <taxon>Viridiplantae</taxon>
        <taxon>Streptophyta</taxon>
        <taxon>Embryophyta</taxon>
        <taxon>Tracheophyta</taxon>
        <taxon>Lycopodiopsida</taxon>
        <taxon>Lycopodiales</taxon>
        <taxon>Lycopodiaceae</taxon>
        <taxon>Lycopodioideae</taxon>
        <taxon>Diphasiastrum</taxon>
    </lineage>
</organism>
<proteinExistence type="predicted"/>
<name>A0ACC2BFH5_DIPCM</name>
<gene>
    <name evidence="1" type="ORF">O6H91_15G005200</name>
</gene>
<dbReference type="EMBL" id="CM055106">
    <property type="protein sequence ID" value="KAJ7528472.1"/>
    <property type="molecule type" value="Genomic_DNA"/>
</dbReference>